<evidence type="ECO:0000313" key="7">
    <source>
        <dbReference type="EMBL" id="HIW95277.1"/>
    </source>
</evidence>
<dbReference type="InterPro" id="IPR001034">
    <property type="entry name" value="DeoR_HTH"/>
</dbReference>
<gene>
    <name evidence="7" type="ORF">H9867_02135</name>
</gene>
<evidence type="ECO:0000256" key="5">
    <source>
        <dbReference type="ARBA" id="ARBA00024937"/>
    </source>
</evidence>
<sequence length="277" mass="29152">MNSAERRRQIASLAAVQGRVTVVELAERFGVTAETIRRDLAVLDDQGDLYRIHGGAVPAQNFRTDFTTLETRSKASLAAKQSIAQAALQVLPPDGSTVFFDAGTTTGMLAHAIAASNESADPDQRAPKLNIVTNSLTIATTLADSPRCDVRLIGGHVRPLSQAVVGDIATRSLGVLHADVAFIGTNALTMDHGLSTPDAQEGAIKRAMVSNADHVVALCDSTKFGLDYLVSFADIDDLAYVVTDAQAPVAYIQALEEASITVVKATPRPSAPFSASP</sequence>
<dbReference type="Proteomes" id="UP000824189">
    <property type="component" value="Unassembled WGS sequence"/>
</dbReference>
<dbReference type="PANTHER" id="PTHR30363">
    <property type="entry name" value="HTH-TYPE TRANSCRIPTIONAL REGULATOR SRLR-RELATED"/>
    <property type="match status" value="1"/>
</dbReference>
<keyword evidence="7" id="KW-0238">DNA-binding</keyword>
<evidence type="ECO:0000259" key="6">
    <source>
        <dbReference type="PROSITE" id="PS51000"/>
    </source>
</evidence>
<dbReference type="SMART" id="SM00420">
    <property type="entry name" value="HTH_DEOR"/>
    <property type="match status" value="1"/>
</dbReference>
<dbReference type="InterPro" id="IPR036388">
    <property type="entry name" value="WH-like_DNA-bd_sf"/>
</dbReference>
<dbReference type="InterPro" id="IPR036390">
    <property type="entry name" value="WH_DNA-bd_sf"/>
</dbReference>
<organism evidence="7 8">
    <name type="scientific">Candidatus Corynebacterium gallistercoris</name>
    <dbReference type="NCBI Taxonomy" id="2838530"/>
    <lineage>
        <taxon>Bacteria</taxon>
        <taxon>Bacillati</taxon>
        <taxon>Actinomycetota</taxon>
        <taxon>Actinomycetes</taxon>
        <taxon>Mycobacteriales</taxon>
        <taxon>Corynebacteriaceae</taxon>
        <taxon>Corynebacterium</taxon>
    </lineage>
</organism>
<feature type="domain" description="HTH deoR-type" evidence="6">
    <location>
        <begin position="3"/>
        <end position="58"/>
    </location>
</feature>
<accession>A0A9D1UPG7</accession>
<keyword evidence="3" id="KW-0805">Transcription regulation</keyword>
<dbReference type="InterPro" id="IPR014036">
    <property type="entry name" value="DeoR-like_C"/>
</dbReference>
<comment type="function">
    <text evidence="5">Repressor of the lactose catabolism operon. Galactose-6-phosphate is the inducer.</text>
</comment>
<evidence type="ECO:0000256" key="1">
    <source>
        <dbReference type="ARBA" id="ARBA00021390"/>
    </source>
</evidence>
<comment type="caution">
    <text evidence="7">The sequence shown here is derived from an EMBL/GenBank/DDBJ whole genome shotgun (WGS) entry which is preliminary data.</text>
</comment>
<evidence type="ECO:0000256" key="3">
    <source>
        <dbReference type="ARBA" id="ARBA00023015"/>
    </source>
</evidence>
<dbReference type="PRINTS" id="PR00037">
    <property type="entry name" value="HTHLACR"/>
</dbReference>
<dbReference type="PANTHER" id="PTHR30363:SF4">
    <property type="entry name" value="GLYCEROL-3-PHOSPHATE REGULON REPRESSOR"/>
    <property type="match status" value="1"/>
</dbReference>
<dbReference type="Pfam" id="PF08220">
    <property type="entry name" value="HTH_DeoR"/>
    <property type="match status" value="1"/>
</dbReference>
<evidence type="ECO:0000256" key="4">
    <source>
        <dbReference type="ARBA" id="ARBA00023163"/>
    </source>
</evidence>
<keyword evidence="4" id="KW-0804">Transcription</keyword>
<dbReference type="Gene3D" id="1.10.10.10">
    <property type="entry name" value="Winged helix-like DNA-binding domain superfamily/Winged helix DNA-binding domain"/>
    <property type="match status" value="1"/>
</dbReference>
<name>A0A9D1UPG7_9CORY</name>
<dbReference type="EMBL" id="DXFZ01000028">
    <property type="protein sequence ID" value="HIW95277.1"/>
    <property type="molecule type" value="Genomic_DNA"/>
</dbReference>
<dbReference type="InterPro" id="IPR037171">
    <property type="entry name" value="NagB/RpiA_transferase-like"/>
</dbReference>
<proteinExistence type="predicted"/>
<dbReference type="SUPFAM" id="SSF100950">
    <property type="entry name" value="NagB/RpiA/CoA transferase-like"/>
    <property type="match status" value="1"/>
</dbReference>
<dbReference type="SUPFAM" id="SSF46785">
    <property type="entry name" value="Winged helix' DNA-binding domain"/>
    <property type="match status" value="1"/>
</dbReference>
<protein>
    <recommendedName>
        <fullName evidence="1">Lactose phosphotransferase system repressor</fullName>
    </recommendedName>
</protein>
<evidence type="ECO:0000313" key="8">
    <source>
        <dbReference type="Proteomes" id="UP000824189"/>
    </source>
</evidence>
<reference evidence="7" key="2">
    <citation type="submission" date="2021-04" db="EMBL/GenBank/DDBJ databases">
        <authorList>
            <person name="Gilroy R."/>
        </authorList>
    </citation>
    <scope>NUCLEOTIDE SEQUENCE</scope>
    <source>
        <strain evidence="7">4376</strain>
    </source>
</reference>
<dbReference type="PROSITE" id="PS51000">
    <property type="entry name" value="HTH_DEOR_2"/>
    <property type="match status" value="1"/>
</dbReference>
<keyword evidence="2" id="KW-0678">Repressor</keyword>
<dbReference type="InterPro" id="IPR050313">
    <property type="entry name" value="Carb_Metab_HTH_regulators"/>
</dbReference>
<dbReference type="AlphaFoldDB" id="A0A9D1UPG7"/>
<dbReference type="SMART" id="SM01134">
    <property type="entry name" value="DeoRC"/>
    <property type="match status" value="1"/>
</dbReference>
<evidence type="ECO:0000256" key="2">
    <source>
        <dbReference type="ARBA" id="ARBA00022491"/>
    </source>
</evidence>
<dbReference type="Gene3D" id="3.40.50.1360">
    <property type="match status" value="1"/>
</dbReference>
<dbReference type="GO" id="GO:0003700">
    <property type="term" value="F:DNA-binding transcription factor activity"/>
    <property type="evidence" value="ECO:0007669"/>
    <property type="project" value="InterPro"/>
</dbReference>
<reference evidence="7" key="1">
    <citation type="journal article" date="2021" name="PeerJ">
        <title>Extensive microbial diversity within the chicken gut microbiome revealed by metagenomics and culture.</title>
        <authorList>
            <person name="Gilroy R."/>
            <person name="Ravi A."/>
            <person name="Getino M."/>
            <person name="Pursley I."/>
            <person name="Horton D.L."/>
            <person name="Alikhan N.F."/>
            <person name="Baker D."/>
            <person name="Gharbi K."/>
            <person name="Hall N."/>
            <person name="Watson M."/>
            <person name="Adriaenssens E.M."/>
            <person name="Foster-Nyarko E."/>
            <person name="Jarju S."/>
            <person name="Secka A."/>
            <person name="Antonio M."/>
            <person name="Oren A."/>
            <person name="Chaudhuri R.R."/>
            <person name="La Ragione R."/>
            <person name="Hildebrand F."/>
            <person name="Pallen M.J."/>
        </authorList>
    </citation>
    <scope>NUCLEOTIDE SEQUENCE</scope>
    <source>
        <strain evidence="7">4376</strain>
    </source>
</reference>
<dbReference type="GO" id="GO:0003677">
    <property type="term" value="F:DNA binding"/>
    <property type="evidence" value="ECO:0007669"/>
    <property type="project" value="UniProtKB-KW"/>
</dbReference>
<dbReference type="Pfam" id="PF00455">
    <property type="entry name" value="DeoRC"/>
    <property type="match status" value="1"/>
</dbReference>